<dbReference type="EMBL" id="DS469650">
    <property type="protein sequence ID" value="EDO37285.1"/>
    <property type="molecule type" value="Genomic_DNA"/>
</dbReference>
<comment type="subcellular location">
    <subcellularLocation>
        <location evidence="1">Endoplasmic reticulum</location>
    </subcellularLocation>
</comment>
<dbReference type="OMA" id="TYELCYK"/>
<dbReference type="Gene3D" id="2.70.130.10">
    <property type="entry name" value="Mannose-6-phosphate receptor binding domain"/>
    <property type="match status" value="1"/>
</dbReference>
<dbReference type="HOGENOM" id="CLU_084014_0_0_1"/>
<dbReference type="Proteomes" id="UP000001593">
    <property type="component" value="Unassembled WGS sequence"/>
</dbReference>
<dbReference type="InterPro" id="IPR009011">
    <property type="entry name" value="Man6P_isomerase_rcpt-bd_dom_sf"/>
</dbReference>
<keyword evidence="2" id="KW-0732">Signal</keyword>
<organism evidence="6 7">
    <name type="scientific">Nematostella vectensis</name>
    <name type="common">Starlet sea anemone</name>
    <dbReference type="NCBI Taxonomy" id="45351"/>
    <lineage>
        <taxon>Eukaryota</taxon>
        <taxon>Metazoa</taxon>
        <taxon>Cnidaria</taxon>
        <taxon>Anthozoa</taxon>
        <taxon>Hexacorallia</taxon>
        <taxon>Actiniaria</taxon>
        <taxon>Edwardsiidae</taxon>
        <taxon>Nematostella</taxon>
    </lineage>
</organism>
<dbReference type="GO" id="GO:0005788">
    <property type="term" value="C:endoplasmic reticulum lumen"/>
    <property type="evidence" value="ECO:0000318"/>
    <property type="project" value="GO_Central"/>
</dbReference>
<feature type="domain" description="MRH" evidence="5">
    <location>
        <begin position="77"/>
        <end position="229"/>
    </location>
</feature>
<dbReference type="PhylomeDB" id="A7SG72"/>
<sequence length="268" mass="30808">LLNLEELEDIKYGMEISGTPVLLRENPLLSNTLLLSSKHGQQYQCTLPLIEKDEFIKQENENYTTEEITSLLQPLENKCLYHNNGWWTYEVCFGKTISQYHEEGNSLKGDRISLGLYSSQTDWSKEKVEKSKSKTTVVQRYHSQYYVNGTVCDLSQNPRNTQVKVCMDCTICLKSDNEGRHTPLYSSILFVIVFQFSCEVDKNDYIYRVDEPSSCSYVVDIHTSRLCKHPLFRPPPVSKPKSIKCSPALSKERYDTYLATIGKNIQTG</sequence>
<evidence type="ECO:0000256" key="1">
    <source>
        <dbReference type="ARBA" id="ARBA00004240"/>
    </source>
</evidence>
<dbReference type="AlphaFoldDB" id="A7SG72"/>
<dbReference type="GO" id="GO:0030970">
    <property type="term" value="P:retrograde protein transport, ER to cytosol"/>
    <property type="evidence" value="ECO:0000318"/>
    <property type="project" value="GO_Central"/>
</dbReference>
<keyword evidence="3" id="KW-0256">Endoplasmic reticulum</keyword>
<accession>A7SG72</accession>
<dbReference type="InParanoid" id="A7SG72"/>
<name>A7SG72_NEMVE</name>
<reference evidence="6 7" key="1">
    <citation type="journal article" date="2007" name="Science">
        <title>Sea anemone genome reveals ancestral eumetazoan gene repertoire and genomic organization.</title>
        <authorList>
            <person name="Putnam N.H."/>
            <person name="Srivastava M."/>
            <person name="Hellsten U."/>
            <person name="Dirks B."/>
            <person name="Chapman J."/>
            <person name="Salamov A."/>
            <person name="Terry A."/>
            <person name="Shapiro H."/>
            <person name="Lindquist E."/>
            <person name="Kapitonov V.V."/>
            <person name="Jurka J."/>
            <person name="Genikhovich G."/>
            <person name="Grigoriev I.V."/>
            <person name="Lucas S.M."/>
            <person name="Steele R.E."/>
            <person name="Finnerty J.R."/>
            <person name="Technau U."/>
            <person name="Martindale M.Q."/>
            <person name="Rokhsar D.S."/>
        </authorList>
    </citation>
    <scope>NUCLEOTIDE SEQUENCE [LARGE SCALE GENOMIC DNA]</scope>
    <source>
        <strain evidence="7">CH2 X CH6</strain>
    </source>
</reference>
<dbReference type="GO" id="GO:0030968">
    <property type="term" value="P:endoplasmic reticulum unfolded protein response"/>
    <property type="evidence" value="ECO:0007669"/>
    <property type="project" value="InterPro"/>
</dbReference>
<feature type="non-terminal residue" evidence="6">
    <location>
        <position position="268"/>
    </location>
</feature>
<evidence type="ECO:0000259" key="5">
    <source>
        <dbReference type="PROSITE" id="PS51914"/>
    </source>
</evidence>
<keyword evidence="7" id="KW-1185">Reference proteome</keyword>
<dbReference type="PANTHER" id="PTHR15414:SF5">
    <property type="entry name" value="PROTEIN OS-9"/>
    <property type="match status" value="1"/>
</dbReference>
<keyword evidence="4" id="KW-1015">Disulfide bond</keyword>
<evidence type="ECO:0000256" key="4">
    <source>
        <dbReference type="ARBA" id="ARBA00023157"/>
    </source>
</evidence>
<dbReference type="STRING" id="45351.A7SG72"/>
<evidence type="ECO:0000256" key="2">
    <source>
        <dbReference type="ARBA" id="ARBA00022729"/>
    </source>
</evidence>
<dbReference type="InterPro" id="IPR012913">
    <property type="entry name" value="OS9-like_dom"/>
</dbReference>
<evidence type="ECO:0000313" key="6">
    <source>
        <dbReference type="EMBL" id="EDO37285.1"/>
    </source>
</evidence>
<dbReference type="Pfam" id="PF07915">
    <property type="entry name" value="PRKCSH"/>
    <property type="match status" value="1"/>
</dbReference>
<dbReference type="PANTHER" id="PTHR15414">
    <property type="entry name" value="OS-9-RELATED"/>
    <property type="match status" value="1"/>
</dbReference>
<evidence type="ECO:0000313" key="7">
    <source>
        <dbReference type="Proteomes" id="UP000001593"/>
    </source>
</evidence>
<dbReference type="eggNOG" id="KOG3394">
    <property type="taxonomic scope" value="Eukaryota"/>
</dbReference>
<dbReference type="InterPro" id="IPR044865">
    <property type="entry name" value="MRH_dom"/>
</dbReference>
<protein>
    <recommendedName>
        <fullName evidence="5">MRH domain-containing protein</fullName>
    </recommendedName>
</protein>
<dbReference type="PROSITE" id="PS51914">
    <property type="entry name" value="MRH"/>
    <property type="match status" value="1"/>
</dbReference>
<evidence type="ECO:0000256" key="3">
    <source>
        <dbReference type="ARBA" id="ARBA00022824"/>
    </source>
</evidence>
<gene>
    <name evidence="6" type="ORF">NEMVEDRAFT_v1g117135</name>
</gene>
<proteinExistence type="predicted"/>
<dbReference type="InterPro" id="IPR045149">
    <property type="entry name" value="OS-9-like"/>
</dbReference>